<feature type="region of interest" description="Disordered" evidence="1">
    <location>
        <begin position="80"/>
        <end position="114"/>
    </location>
</feature>
<proteinExistence type="predicted"/>
<sequence length="124" mass="13317">MPFNFGSSANNEEFDPTVVLNISSHSSDPGADFLALMESTQEKRERDRQSEGSTAAEFSFSMFGGATDVGTSEAIGGDFAFDFGNPTQTGEDSDNAFQFNFGGNSNDNNSNDKDGGFNFFGLQF</sequence>
<comment type="caution">
    <text evidence="2">The sequence shown here is derived from an EMBL/GenBank/DDBJ whole genome shotgun (WGS) entry which is preliminary data.</text>
</comment>
<feature type="region of interest" description="Disordered" evidence="1">
    <location>
        <begin position="21"/>
        <end position="57"/>
    </location>
</feature>
<protein>
    <submittedName>
        <fullName evidence="2">Uncharacterized protein</fullName>
    </submittedName>
</protein>
<evidence type="ECO:0000313" key="3">
    <source>
        <dbReference type="Proteomes" id="UP001196413"/>
    </source>
</evidence>
<feature type="compositionally biased region" description="Basic and acidic residues" evidence="1">
    <location>
        <begin position="40"/>
        <end position="50"/>
    </location>
</feature>
<feature type="compositionally biased region" description="Low complexity" evidence="1">
    <location>
        <begin position="99"/>
        <end position="109"/>
    </location>
</feature>
<dbReference type="EMBL" id="JAHQIW010007004">
    <property type="protein sequence ID" value="KAJ1371570.1"/>
    <property type="molecule type" value="Genomic_DNA"/>
</dbReference>
<keyword evidence="3" id="KW-1185">Reference proteome</keyword>
<evidence type="ECO:0000256" key="1">
    <source>
        <dbReference type="SAM" id="MobiDB-lite"/>
    </source>
</evidence>
<evidence type="ECO:0000313" key="2">
    <source>
        <dbReference type="EMBL" id="KAJ1371570.1"/>
    </source>
</evidence>
<name>A0AAD5WIY5_PARTN</name>
<feature type="compositionally biased region" description="Polar residues" evidence="1">
    <location>
        <begin position="85"/>
        <end position="98"/>
    </location>
</feature>
<reference evidence="2" key="1">
    <citation type="submission" date="2021-06" db="EMBL/GenBank/DDBJ databases">
        <title>Parelaphostrongylus tenuis whole genome reference sequence.</title>
        <authorList>
            <person name="Garwood T.J."/>
            <person name="Larsen P.A."/>
            <person name="Fountain-Jones N.M."/>
            <person name="Garbe J.R."/>
            <person name="Macchietto M.G."/>
            <person name="Kania S.A."/>
            <person name="Gerhold R.W."/>
            <person name="Richards J.E."/>
            <person name="Wolf T.M."/>
        </authorList>
    </citation>
    <scope>NUCLEOTIDE SEQUENCE</scope>
    <source>
        <strain evidence="2">MNPRO001-30</strain>
        <tissue evidence="2">Meninges</tissue>
    </source>
</reference>
<dbReference type="AlphaFoldDB" id="A0AAD5WIY5"/>
<accession>A0AAD5WIY5</accession>
<gene>
    <name evidence="2" type="ORF">KIN20_033541</name>
</gene>
<dbReference type="Proteomes" id="UP001196413">
    <property type="component" value="Unassembled WGS sequence"/>
</dbReference>
<organism evidence="2 3">
    <name type="scientific">Parelaphostrongylus tenuis</name>
    <name type="common">Meningeal worm</name>
    <dbReference type="NCBI Taxonomy" id="148309"/>
    <lineage>
        <taxon>Eukaryota</taxon>
        <taxon>Metazoa</taxon>
        <taxon>Ecdysozoa</taxon>
        <taxon>Nematoda</taxon>
        <taxon>Chromadorea</taxon>
        <taxon>Rhabditida</taxon>
        <taxon>Rhabditina</taxon>
        <taxon>Rhabditomorpha</taxon>
        <taxon>Strongyloidea</taxon>
        <taxon>Metastrongylidae</taxon>
        <taxon>Parelaphostrongylus</taxon>
    </lineage>
</organism>